<dbReference type="EMBL" id="BARV01012310">
    <property type="protein sequence ID" value="GAI03020.1"/>
    <property type="molecule type" value="Genomic_DNA"/>
</dbReference>
<name>X1LKV5_9ZZZZ</name>
<reference evidence="1" key="1">
    <citation type="journal article" date="2014" name="Front. Microbiol.">
        <title>High frequency of phylogenetically diverse reductive dehalogenase-homologous genes in deep subseafloor sedimentary metagenomes.</title>
        <authorList>
            <person name="Kawai M."/>
            <person name="Futagami T."/>
            <person name="Toyoda A."/>
            <person name="Takaki Y."/>
            <person name="Nishi S."/>
            <person name="Hori S."/>
            <person name="Arai W."/>
            <person name="Tsubouchi T."/>
            <person name="Morono Y."/>
            <person name="Uchiyama I."/>
            <person name="Ito T."/>
            <person name="Fujiyama A."/>
            <person name="Inagaki F."/>
            <person name="Takami H."/>
        </authorList>
    </citation>
    <scope>NUCLEOTIDE SEQUENCE</scope>
    <source>
        <strain evidence="1">Expedition CK06-06</strain>
    </source>
</reference>
<organism evidence="1">
    <name type="scientific">marine sediment metagenome</name>
    <dbReference type="NCBI Taxonomy" id="412755"/>
    <lineage>
        <taxon>unclassified sequences</taxon>
        <taxon>metagenomes</taxon>
        <taxon>ecological metagenomes</taxon>
    </lineage>
</organism>
<sequence length="64" mass="7242">GRAIEEITQSIVTVSAEDEEAFQGVVRALVKKYRAPRTTYATVGSDERVRRIIAELFDEEDGWL</sequence>
<accession>X1LKV5</accession>
<feature type="non-terminal residue" evidence="1">
    <location>
        <position position="1"/>
    </location>
</feature>
<protein>
    <submittedName>
        <fullName evidence="1">Uncharacterized protein</fullName>
    </submittedName>
</protein>
<gene>
    <name evidence="1" type="ORF">S06H3_22868</name>
</gene>
<dbReference type="AlphaFoldDB" id="X1LKV5"/>
<evidence type="ECO:0000313" key="1">
    <source>
        <dbReference type="EMBL" id="GAI03020.1"/>
    </source>
</evidence>
<comment type="caution">
    <text evidence="1">The sequence shown here is derived from an EMBL/GenBank/DDBJ whole genome shotgun (WGS) entry which is preliminary data.</text>
</comment>
<proteinExistence type="predicted"/>